<keyword evidence="1" id="KW-1133">Transmembrane helix</keyword>
<evidence type="ECO:0000313" key="4">
    <source>
        <dbReference type="Proteomes" id="UP000318231"/>
    </source>
</evidence>
<dbReference type="Proteomes" id="UP001201240">
    <property type="component" value="Unassembled WGS sequence"/>
</dbReference>
<evidence type="ECO:0000256" key="1">
    <source>
        <dbReference type="SAM" id="Phobius"/>
    </source>
</evidence>
<dbReference type="EMBL" id="JAJBIS010000001">
    <property type="protein sequence ID" value="MCF1348875.1"/>
    <property type="molecule type" value="Genomic_DNA"/>
</dbReference>
<reference evidence="2 5" key="2">
    <citation type="submission" date="2021-10" db="EMBL/GenBank/DDBJ databases">
        <title>Sequencing the mobilome of antimicrobial resistant bacterial isolates spanning a range of GC content: The potential of a sustainable low cost, low infrastructure approach for surveillance with Oxford Nanopore sequencing.</title>
        <authorList>
            <person name="Sands K."/>
        </authorList>
    </citation>
    <scope>NUCLEOTIDE SEQUENCE [LARGE SCALE GENOMIC DNA]</scope>
    <source>
        <strain evidence="2 5">MIN-202</strain>
    </source>
</reference>
<accession>A0AAP9ABP8</accession>
<feature type="transmembrane region" description="Helical" evidence="1">
    <location>
        <begin position="25"/>
        <end position="46"/>
    </location>
</feature>
<dbReference type="EMBL" id="CP041200">
    <property type="protein sequence ID" value="QDI64776.1"/>
    <property type="molecule type" value="Genomic_DNA"/>
</dbReference>
<dbReference type="Proteomes" id="UP000318231">
    <property type="component" value="Chromosome"/>
</dbReference>
<dbReference type="GeneID" id="93848683"/>
<dbReference type="RefSeq" id="WP_004025569.1">
    <property type="nucleotide sequence ID" value="NZ_CP039963.1"/>
</dbReference>
<keyword evidence="1" id="KW-0812">Transmembrane</keyword>
<evidence type="ECO:0000313" key="5">
    <source>
        <dbReference type="Proteomes" id="UP001201240"/>
    </source>
</evidence>
<proteinExistence type="predicted"/>
<reference evidence="3 4" key="1">
    <citation type="submission" date="2019-07" db="EMBL/GenBank/DDBJ databases">
        <title>Comparative genomics of three clinical Ureaplasma species: analysis of their core genomes and virulence factors.</title>
        <authorList>
            <person name="Yang T."/>
            <person name="Zhang Y."/>
            <person name="Li X."/>
            <person name="Kong Y."/>
            <person name="Yu H."/>
            <person name="Ruan Z."/>
            <person name="Xie X."/>
            <person name="Zhang J."/>
        </authorList>
    </citation>
    <scope>NUCLEOTIDE SEQUENCE [LARGE SCALE GENOMIC DNA]</scope>
    <source>
        <strain evidence="3 4">132</strain>
    </source>
</reference>
<feature type="transmembrane region" description="Helical" evidence="1">
    <location>
        <begin position="198"/>
        <end position="218"/>
    </location>
</feature>
<feature type="transmembrane region" description="Helical" evidence="1">
    <location>
        <begin position="97"/>
        <end position="118"/>
    </location>
</feature>
<evidence type="ECO:0000313" key="2">
    <source>
        <dbReference type="EMBL" id="MCF1348875.1"/>
    </source>
</evidence>
<sequence length="230" mass="26309">MKQEYKHLKYFFSRQGWKVSNHGQWITPLIAIFFIAFALWMFALTIDVPKYNAALIVNSNFYEQKLFGGFYYLVGGTPYTSSADTISVSNIHITKQAIAATTLTLLFYTLLLINTLIGQFKAKKIVVIPWIIMLCATILLVSGLTVGFGYKLDNQQFDLLRRNPFVLNDQISVFYKIAFLKDLKYANTNLTQFAKPLIGLYAFVNILSALAYFVLVFINIPNAIIQQRVW</sequence>
<keyword evidence="1" id="KW-0472">Membrane</keyword>
<dbReference type="AlphaFoldDB" id="A0AAP9ABP8"/>
<evidence type="ECO:0000313" key="3">
    <source>
        <dbReference type="EMBL" id="QDI64776.1"/>
    </source>
</evidence>
<name>A0AAP9ABP8_UREUR</name>
<gene>
    <name evidence="3" type="ORF">FJM05_00990</name>
    <name evidence="2" type="ORF">LH652_01005</name>
</gene>
<organism evidence="3 4">
    <name type="scientific">Ureaplasma urealyticum</name>
    <name type="common">Ureaplasma urealyticum biotype 2</name>
    <dbReference type="NCBI Taxonomy" id="2130"/>
    <lineage>
        <taxon>Bacteria</taxon>
        <taxon>Bacillati</taxon>
        <taxon>Mycoplasmatota</taxon>
        <taxon>Mycoplasmoidales</taxon>
        <taxon>Mycoplasmoidaceae</taxon>
        <taxon>Ureaplasma</taxon>
    </lineage>
</organism>
<protein>
    <submittedName>
        <fullName evidence="3">Uncharacterized protein</fullName>
    </submittedName>
</protein>
<feature type="transmembrane region" description="Helical" evidence="1">
    <location>
        <begin position="125"/>
        <end position="150"/>
    </location>
</feature>